<dbReference type="AlphaFoldDB" id="X1EWY2"/>
<organism evidence="1">
    <name type="scientific">marine sediment metagenome</name>
    <dbReference type="NCBI Taxonomy" id="412755"/>
    <lineage>
        <taxon>unclassified sequences</taxon>
        <taxon>metagenomes</taxon>
        <taxon>ecological metagenomes</taxon>
    </lineage>
</organism>
<sequence>MLKFEKRVGETKLFGWTFCPFGMSVNWNILVDDTRR</sequence>
<dbReference type="EMBL" id="BART01042253">
    <property type="protein sequence ID" value="GAH21684.1"/>
    <property type="molecule type" value="Genomic_DNA"/>
</dbReference>
<proteinExistence type="predicted"/>
<evidence type="ECO:0000313" key="1">
    <source>
        <dbReference type="EMBL" id="GAH21684.1"/>
    </source>
</evidence>
<protein>
    <submittedName>
        <fullName evidence="1">Uncharacterized protein</fullName>
    </submittedName>
</protein>
<comment type="caution">
    <text evidence="1">The sequence shown here is derived from an EMBL/GenBank/DDBJ whole genome shotgun (WGS) entry which is preliminary data.</text>
</comment>
<reference evidence="1" key="1">
    <citation type="journal article" date="2014" name="Front. Microbiol.">
        <title>High frequency of phylogenetically diverse reductive dehalogenase-homologous genes in deep subseafloor sedimentary metagenomes.</title>
        <authorList>
            <person name="Kawai M."/>
            <person name="Futagami T."/>
            <person name="Toyoda A."/>
            <person name="Takaki Y."/>
            <person name="Nishi S."/>
            <person name="Hori S."/>
            <person name="Arai W."/>
            <person name="Tsubouchi T."/>
            <person name="Morono Y."/>
            <person name="Uchiyama I."/>
            <person name="Ito T."/>
            <person name="Fujiyama A."/>
            <person name="Inagaki F."/>
            <person name="Takami H."/>
        </authorList>
    </citation>
    <scope>NUCLEOTIDE SEQUENCE</scope>
    <source>
        <strain evidence="1">Expedition CK06-06</strain>
    </source>
</reference>
<accession>X1EWY2</accession>
<name>X1EWY2_9ZZZZ</name>
<feature type="non-terminal residue" evidence="1">
    <location>
        <position position="36"/>
    </location>
</feature>
<gene>
    <name evidence="1" type="ORF">S01H4_67303</name>
</gene>